<evidence type="ECO:0000256" key="1">
    <source>
        <dbReference type="SAM" id="Phobius"/>
    </source>
</evidence>
<organism evidence="4 5">
    <name type="scientific">Symbiodinium natans</name>
    <dbReference type="NCBI Taxonomy" id="878477"/>
    <lineage>
        <taxon>Eukaryota</taxon>
        <taxon>Sar</taxon>
        <taxon>Alveolata</taxon>
        <taxon>Dinophyceae</taxon>
        <taxon>Suessiales</taxon>
        <taxon>Symbiodiniaceae</taxon>
        <taxon>Symbiodinium</taxon>
    </lineage>
</organism>
<comment type="caution">
    <text evidence="4">The sequence shown here is derived from an EMBL/GenBank/DDBJ whole genome shotgun (WGS) entry which is preliminary data.</text>
</comment>
<dbReference type="AlphaFoldDB" id="A0A812R237"/>
<gene>
    <name evidence="4" type="ORF">SNAT2548_LOCUS22570</name>
</gene>
<feature type="transmembrane region" description="Helical" evidence="1">
    <location>
        <begin position="629"/>
        <end position="648"/>
    </location>
</feature>
<evidence type="ECO:0000259" key="2">
    <source>
        <dbReference type="Pfam" id="PF03448"/>
    </source>
</evidence>
<dbReference type="Pfam" id="PF07699">
    <property type="entry name" value="Ephrin_rec_like"/>
    <property type="match status" value="1"/>
</dbReference>
<sequence>MERELAHLAKTVSKMDFDKLGRIFQHMDTATASDILTQAQDRIDCDDPCGTNVAVQVLKEMELKKAADILMSMGVAGMSKVLFRREGVSRDFACKVFSLMDTATLREILLRRYKEDKTLLGLFLHMDTVKVASFLAEIERARAADLISSEVQCDGFFDRKIASFVAAMEPLVAAEILEKMAAKEDKTVPFDPFEADPRVTRVSVNYILFCLSSLHASAVLMFMDDSQAARLLAEVREKNAADILVKLPAAKAAFMVATMQVKDVVAILGYMESAAAQKILNLLPFHKAAAVTAMSARSMSTDEMLQMNAEDAAKAILQMNVDKAAALFADASQKRRNYTGVHKDENQSRYFTRHSNKRSDYPGFACHACPGHLSENGTCSGRGLCADDEVSKEEAQAADAFEMMSRLQLAFQYGNGTCTCSEHFGGASCEQGVCPAGLQYIHDAIVAHCRLCEPGHFKPEADNNAKCRECPANHYTPESGSAQCYNCVGNIFIYSVNKEQTECSMDVAASLPILINIICWGFIFYFAPLVFGLPVVVADISKQAGGIRVISHGNHNLMRGQRASVRFWGTGDPRLDTKQYDFKVEYLSNNELVLHKKDGSAVLDNHQSSSGRFQVKPQQAFLRTGMFQVPYLVWSLLPGMVYAGLLHYQNISDKTVMPSYSSLHVAIGCIIGILAHGVRHRQLSRTRLRKDIQSFVQELLRNNPKPVRCPRGPSRAICAGQLWQFFDFFGGYTGPGRTMYYVCHNIILPLTCPFKLSYAELAGPTDVRWFVSHYWGTPFSHFVSTVCKHAQESFLTQSGCDDSISMWQHLSGPQLAEF</sequence>
<keyword evidence="1" id="KW-1133">Transmembrane helix</keyword>
<dbReference type="EMBL" id="CAJNDS010002293">
    <property type="protein sequence ID" value="CAE7415199.1"/>
    <property type="molecule type" value="Genomic_DNA"/>
</dbReference>
<evidence type="ECO:0000259" key="3">
    <source>
        <dbReference type="Pfam" id="PF07699"/>
    </source>
</evidence>
<evidence type="ECO:0008006" key="6">
    <source>
        <dbReference type="Google" id="ProtNLM"/>
    </source>
</evidence>
<dbReference type="Gene3D" id="2.10.50.10">
    <property type="entry name" value="Tumor Necrosis Factor Receptor, subunit A, domain 2"/>
    <property type="match status" value="1"/>
</dbReference>
<feature type="transmembrane region" description="Helical" evidence="1">
    <location>
        <begin position="513"/>
        <end position="538"/>
    </location>
</feature>
<protein>
    <recommendedName>
        <fullName evidence="6">Magnesium transporter MgtE intracellular domain-containing protein</fullName>
    </recommendedName>
</protein>
<proteinExistence type="predicted"/>
<reference evidence="4" key="1">
    <citation type="submission" date="2021-02" db="EMBL/GenBank/DDBJ databases">
        <authorList>
            <person name="Dougan E. K."/>
            <person name="Rhodes N."/>
            <person name="Thang M."/>
            <person name="Chan C."/>
        </authorList>
    </citation>
    <scope>NUCLEOTIDE SEQUENCE</scope>
</reference>
<dbReference type="SUPFAM" id="SSF158791">
    <property type="entry name" value="MgtE N-terminal domain-like"/>
    <property type="match status" value="1"/>
</dbReference>
<dbReference type="Proteomes" id="UP000604046">
    <property type="component" value="Unassembled WGS sequence"/>
</dbReference>
<keyword evidence="1" id="KW-0812">Transmembrane</keyword>
<dbReference type="InterPro" id="IPR011641">
    <property type="entry name" value="Tyr-kin_ephrin_A/B_rcpt-like"/>
</dbReference>
<dbReference type="PANTHER" id="PTHR46967:SF2">
    <property type="entry name" value="SUSHI, VON WILLEBRAND FACTOR TYPE A, EGF AND PENTRAXIN DOMAIN-CONTAINING PROTEIN 1-LIKE"/>
    <property type="match status" value="1"/>
</dbReference>
<dbReference type="SMART" id="SM01411">
    <property type="entry name" value="Ephrin_rec_like"/>
    <property type="match status" value="1"/>
</dbReference>
<dbReference type="Gene3D" id="1.25.60.10">
    <property type="entry name" value="MgtE N-terminal domain-like"/>
    <property type="match status" value="1"/>
</dbReference>
<keyword evidence="5" id="KW-1185">Reference proteome</keyword>
<evidence type="ECO:0000313" key="4">
    <source>
        <dbReference type="EMBL" id="CAE7415199.1"/>
    </source>
</evidence>
<dbReference type="OrthoDB" id="407410at2759"/>
<evidence type="ECO:0000313" key="5">
    <source>
        <dbReference type="Proteomes" id="UP000604046"/>
    </source>
</evidence>
<dbReference type="InterPro" id="IPR038076">
    <property type="entry name" value="MgtE_N_sf"/>
</dbReference>
<dbReference type="PANTHER" id="PTHR46967">
    <property type="entry name" value="INSULIN-LIKE GROWTH FACTOR BINDING PROTEIN,N-TERMINAL"/>
    <property type="match status" value="1"/>
</dbReference>
<feature type="domain" description="Magnesium transporter MgtE intracellular" evidence="2">
    <location>
        <begin position="212"/>
        <end position="293"/>
    </location>
</feature>
<feature type="domain" description="Tyrosine-protein kinase ephrin type A/B receptor-like" evidence="3">
    <location>
        <begin position="445"/>
        <end position="487"/>
    </location>
</feature>
<accession>A0A812R237</accession>
<dbReference type="InterPro" id="IPR006668">
    <property type="entry name" value="Mg_transptr_MgtE_intracell_dom"/>
</dbReference>
<keyword evidence="1" id="KW-0472">Membrane</keyword>
<dbReference type="Pfam" id="PF03448">
    <property type="entry name" value="MgtE_N"/>
    <property type="match status" value="1"/>
</dbReference>
<name>A0A812R237_9DINO</name>
<feature type="transmembrane region" description="Helical" evidence="1">
    <location>
        <begin position="660"/>
        <end position="678"/>
    </location>
</feature>